<evidence type="ECO:0000256" key="1">
    <source>
        <dbReference type="SAM" id="MobiDB-lite"/>
    </source>
</evidence>
<feature type="compositionally biased region" description="Low complexity" evidence="1">
    <location>
        <begin position="43"/>
        <end position="56"/>
    </location>
</feature>
<evidence type="ECO:0000313" key="2">
    <source>
        <dbReference type="EMBL" id="KAF5802631.1"/>
    </source>
</evidence>
<keyword evidence="3" id="KW-1185">Reference proteome</keyword>
<dbReference type="Gramene" id="mRNA:HanXRQr2_Chr06g0261741">
    <property type="protein sequence ID" value="CDS:HanXRQr2_Chr06g0261741.1"/>
    <property type="gene ID" value="HanXRQr2_Chr06g0261741"/>
</dbReference>
<reference evidence="2" key="2">
    <citation type="submission" date="2020-06" db="EMBL/GenBank/DDBJ databases">
        <title>Helianthus annuus Genome sequencing and assembly Release 2.</title>
        <authorList>
            <person name="Gouzy J."/>
            <person name="Langlade N."/>
            <person name="Munos S."/>
        </authorList>
    </citation>
    <scope>NUCLEOTIDE SEQUENCE</scope>
    <source>
        <tissue evidence="2">Leaves</tissue>
    </source>
</reference>
<feature type="region of interest" description="Disordered" evidence="1">
    <location>
        <begin position="1"/>
        <end position="67"/>
    </location>
</feature>
<organism evidence="2 3">
    <name type="scientific">Helianthus annuus</name>
    <name type="common">Common sunflower</name>
    <dbReference type="NCBI Taxonomy" id="4232"/>
    <lineage>
        <taxon>Eukaryota</taxon>
        <taxon>Viridiplantae</taxon>
        <taxon>Streptophyta</taxon>
        <taxon>Embryophyta</taxon>
        <taxon>Tracheophyta</taxon>
        <taxon>Spermatophyta</taxon>
        <taxon>Magnoliopsida</taxon>
        <taxon>eudicotyledons</taxon>
        <taxon>Gunneridae</taxon>
        <taxon>Pentapetalae</taxon>
        <taxon>asterids</taxon>
        <taxon>campanulids</taxon>
        <taxon>Asterales</taxon>
        <taxon>Asteraceae</taxon>
        <taxon>Asteroideae</taxon>
        <taxon>Heliantheae alliance</taxon>
        <taxon>Heliantheae</taxon>
        <taxon>Helianthus</taxon>
    </lineage>
</organism>
<evidence type="ECO:0000313" key="3">
    <source>
        <dbReference type="Proteomes" id="UP000215914"/>
    </source>
</evidence>
<accession>A0A9K3IT54</accession>
<proteinExistence type="predicted"/>
<dbReference type="Proteomes" id="UP000215914">
    <property type="component" value="Unassembled WGS sequence"/>
</dbReference>
<feature type="compositionally biased region" description="Polar residues" evidence="1">
    <location>
        <begin position="57"/>
        <end position="67"/>
    </location>
</feature>
<sequence>MNVQQALFNRAPRSSDDKYTRTPTWHQSRDGDNYPTISTCLLMTEGTTRPTTMTRGSNQGAPAPTSI</sequence>
<name>A0A9K3IT54_HELAN</name>
<dbReference type="AlphaFoldDB" id="A0A9K3IT54"/>
<protein>
    <submittedName>
        <fullName evidence="2">Uncharacterized protein</fullName>
    </submittedName>
</protein>
<gene>
    <name evidence="2" type="ORF">HanXRQr2_Chr06g0261741</name>
</gene>
<reference evidence="2" key="1">
    <citation type="journal article" date="2017" name="Nature">
        <title>The sunflower genome provides insights into oil metabolism, flowering and Asterid evolution.</title>
        <authorList>
            <person name="Badouin H."/>
            <person name="Gouzy J."/>
            <person name="Grassa C.J."/>
            <person name="Murat F."/>
            <person name="Staton S.E."/>
            <person name="Cottret L."/>
            <person name="Lelandais-Briere C."/>
            <person name="Owens G.L."/>
            <person name="Carrere S."/>
            <person name="Mayjonade B."/>
            <person name="Legrand L."/>
            <person name="Gill N."/>
            <person name="Kane N.C."/>
            <person name="Bowers J.E."/>
            <person name="Hubner S."/>
            <person name="Bellec A."/>
            <person name="Berard A."/>
            <person name="Berges H."/>
            <person name="Blanchet N."/>
            <person name="Boniface M.C."/>
            <person name="Brunel D."/>
            <person name="Catrice O."/>
            <person name="Chaidir N."/>
            <person name="Claudel C."/>
            <person name="Donnadieu C."/>
            <person name="Faraut T."/>
            <person name="Fievet G."/>
            <person name="Helmstetter N."/>
            <person name="King M."/>
            <person name="Knapp S.J."/>
            <person name="Lai Z."/>
            <person name="Le Paslier M.C."/>
            <person name="Lippi Y."/>
            <person name="Lorenzon L."/>
            <person name="Mandel J.R."/>
            <person name="Marage G."/>
            <person name="Marchand G."/>
            <person name="Marquand E."/>
            <person name="Bret-Mestries E."/>
            <person name="Morien E."/>
            <person name="Nambeesan S."/>
            <person name="Nguyen T."/>
            <person name="Pegot-Espagnet P."/>
            <person name="Pouilly N."/>
            <person name="Raftis F."/>
            <person name="Sallet E."/>
            <person name="Schiex T."/>
            <person name="Thomas J."/>
            <person name="Vandecasteele C."/>
            <person name="Vares D."/>
            <person name="Vear F."/>
            <person name="Vautrin S."/>
            <person name="Crespi M."/>
            <person name="Mangin B."/>
            <person name="Burke J.M."/>
            <person name="Salse J."/>
            <person name="Munos S."/>
            <person name="Vincourt P."/>
            <person name="Rieseberg L.H."/>
            <person name="Langlade N.B."/>
        </authorList>
    </citation>
    <scope>NUCLEOTIDE SEQUENCE</scope>
    <source>
        <tissue evidence="2">Leaves</tissue>
    </source>
</reference>
<dbReference type="EMBL" id="MNCJ02000321">
    <property type="protein sequence ID" value="KAF5802631.1"/>
    <property type="molecule type" value="Genomic_DNA"/>
</dbReference>
<comment type="caution">
    <text evidence="2">The sequence shown here is derived from an EMBL/GenBank/DDBJ whole genome shotgun (WGS) entry which is preliminary data.</text>
</comment>